<dbReference type="InterPro" id="IPR001453">
    <property type="entry name" value="MoaB/Mog_dom"/>
</dbReference>
<keyword evidence="7 10" id="KW-0500">Molybdenum</keyword>
<comment type="similarity">
    <text evidence="4 10">Belongs to the MoeA family.</text>
</comment>
<dbReference type="SUPFAM" id="SSF53218">
    <property type="entry name" value="Molybdenum cofactor biosynthesis proteins"/>
    <property type="match status" value="1"/>
</dbReference>
<proteinExistence type="inferred from homology"/>
<dbReference type="CDD" id="cd00887">
    <property type="entry name" value="MoeA"/>
    <property type="match status" value="1"/>
</dbReference>
<dbReference type="Gene3D" id="2.170.190.11">
    <property type="entry name" value="Molybdopterin biosynthesis moea protein, domain 3"/>
    <property type="match status" value="1"/>
</dbReference>
<dbReference type="NCBIfam" id="TIGR00177">
    <property type="entry name" value="molyb_syn"/>
    <property type="match status" value="1"/>
</dbReference>
<dbReference type="SUPFAM" id="SSF63882">
    <property type="entry name" value="MoeA N-terminal region -like"/>
    <property type="match status" value="1"/>
</dbReference>
<dbReference type="Pfam" id="PF12727">
    <property type="entry name" value="PBP_like"/>
    <property type="match status" value="1"/>
</dbReference>
<dbReference type="Proteomes" id="UP000045545">
    <property type="component" value="Unassembled WGS sequence"/>
</dbReference>
<dbReference type="NCBIfam" id="NF011068">
    <property type="entry name" value="PRK14498.1"/>
    <property type="match status" value="1"/>
</dbReference>
<dbReference type="SUPFAM" id="SSF53850">
    <property type="entry name" value="Periplasmic binding protein-like II"/>
    <property type="match status" value="1"/>
</dbReference>
<dbReference type="GO" id="GO:0005829">
    <property type="term" value="C:cytosol"/>
    <property type="evidence" value="ECO:0007669"/>
    <property type="project" value="TreeGrafter"/>
</dbReference>
<evidence type="ECO:0000256" key="6">
    <source>
        <dbReference type="ARBA" id="ARBA00021108"/>
    </source>
</evidence>
<dbReference type="GO" id="GO:0061599">
    <property type="term" value="F:molybdopterin molybdotransferase activity"/>
    <property type="evidence" value="ECO:0007669"/>
    <property type="project" value="UniProtKB-UniRule"/>
</dbReference>
<evidence type="ECO:0000256" key="7">
    <source>
        <dbReference type="ARBA" id="ARBA00022505"/>
    </source>
</evidence>
<name>A0A0E4GDT0_9FIRM</name>
<dbReference type="InterPro" id="IPR036425">
    <property type="entry name" value="MoaB/Mog-like_dom_sf"/>
</dbReference>
<dbReference type="InterPro" id="IPR036688">
    <property type="entry name" value="MoeA_C_domain_IV_sf"/>
</dbReference>
<dbReference type="STRING" id="690567.1516"/>
<gene>
    <name evidence="12" type="ORF">1516</name>
</gene>
<dbReference type="Gene3D" id="2.40.340.10">
    <property type="entry name" value="MoeA, C-terminal, domain IV"/>
    <property type="match status" value="1"/>
</dbReference>
<dbReference type="EMBL" id="CGIH01000027">
    <property type="protein sequence ID" value="CFX61384.1"/>
    <property type="molecule type" value="Genomic_DNA"/>
</dbReference>
<keyword evidence="10" id="KW-0808">Transferase</keyword>
<dbReference type="OrthoDB" id="9804758at2"/>
<evidence type="ECO:0000256" key="10">
    <source>
        <dbReference type="RuleBase" id="RU365090"/>
    </source>
</evidence>
<keyword evidence="8 10" id="KW-0501">Molybdenum cofactor biosynthesis</keyword>
<dbReference type="UniPathway" id="UPA00344"/>
<evidence type="ECO:0000256" key="1">
    <source>
        <dbReference type="ARBA" id="ARBA00002901"/>
    </source>
</evidence>
<dbReference type="InterPro" id="IPR005111">
    <property type="entry name" value="MoeA_C_domain_IV"/>
</dbReference>
<dbReference type="Gene3D" id="3.40.980.10">
    <property type="entry name" value="MoaB/Mog-like domain"/>
    <property type="match status" value="1"/>
</dbReference>
<dbReference type="InterPro" id="IPR008284">
    <property type="entry name" value="MoCF_biosynth_CS"/>
</dbReference>
<evidence type="ECO:0000259" key="11">
    <source>
        <dbReference type="SMART" id="SM00852"/>
    </source>
</evidence>
<evidence type="ECO:0000256" key="4">
    <source>
        <dbReference type="ARBA" id="ARBA00010763"/>
    </source>
</evidence>
<dbReference type="InterPro" id="IPR005110">
    <property type="entry name" value="MoeA_linker/N"/>
</dbReference>
<keyword evidence="10" id="KW-0479">Metal-binding</keyword>
<comment type="cofactor">
    <cofactor evidence="10">
        <name>Mg(2+)</name>
        <dbReference type="ChEBI" id="CHEBI:18420"/>
    </cofactor>
</comment>
<dbReference type="SUPFAM" id="SSF63867">
    <property type="entry name" value="MoeA C-terminal domain-like"/>
    <property type="match status" value="1"/>
</dbReference>
<keyword evidence="10" id="KW-0460">Magnesium</keyword>
<organism evidence="12 13">
    <name type="scientific">Syntrophomonas zehnderi OL-4</name>
    <dbReference type="NCBI Taxonomy" id="690567"/>
    <lineage>
        <taxon>Bacteria</taxon>
        <taxon>Bacillati</taxon>
        <taxon>Bacillota</taxon>
        <taxon>Clostridia</taxon>
        <taxon>Eubacteriales</taxon>
        <taxon>Syntrophomonadaceae</taxon>
        <taxon>Syntrophomonas</taxon>
    </lineage>
</organism>
<sequence length="639" mass="69893">MERNVYISNMPLEKAQQLFAEKLQNCNWFSQDSENIPVKDALGRITAKPVMARRSSPHYVASAMDGVAVKSSSTFGATETNPIIIPSDEYLEVDTGDYVPKEYDAVIMVEDVNFLPEGIQIIKAAFPWQYIRSIGEDLVEGDMIIPSSTRIGPYELSSLITAGVDNVTVVKKIRVAIIPTGSELIEEAAPHMLPGEIVESNSYMLMSLCQEWGAIAIRHDIVIDDQLLIKQAVLDVLPDADLIVICSGSSAGREDYTSAVVSELGELLVHGLAIRPGKPAILGVIDQKPVIGVPGYPVSAQLIFSLLARPILYKKMGVAIPEDDQLNCSISKKIPSPMGVDEYVLVNVARIEDRLVAYPLNRGAGISSTLVKSDGVLHIARGQEGLEAGANCNIILNRSPQEIERTLITLGSHDLTIDFLIDILGKEHGVRLVSANVGSMGGIMALRRKETHFAGLHLLDYETGDYNTSYLQKYLPDQKWLLVNLVKRHQGLIVAPGNPLGIKNIQDLADKRVLYINRQKGAGTRILLDYLLKKANLHPSAINGYNREEYTHLAVAAAVKNDGCDTGLAVYASAKAMGLDFVPIAVERYDLCILADLVSPDQLDSLLAAIRSDEFKKQVNICGGYELDLCGQILYRHDL</sequence>
<dbReference type="Gene3D" id="3.90.105.10">
    <property type="entry name" value="Molybdopterin biosynthesis moea protein, domain 2"/>
    <property type="match status" value="1"/>
</dbReference>
<dbReference type="InterPro" id="IPR038987">
    <property type="entry name" value="MoeA-like"/>
</dbReference>
<evidence type="ECO:0000256" key="2">
    <source>
        <dbReference type="ARBA" id="ARBA00003487"/>
    </source>
</evidence>
<comment type="pathway">
    <text evidence="3 10">Cofactor biosynthesis; molybdopterin biosynthesis.</text>
</comment>
<evidence type="ECO:0000256" key="8">
    <source>
        <dbReference type="ARBA" id="ARBA00023150"/>
    </source>
</evidence>
<dbReference type="InterPro" id="IPR024370">
    <property type="entry name" value="PBP_domain"/>
</dbReference>
<evidence type="ECO:0000256" key="5">
    <source>
        <dbReference type="ARBA" id="ARBA00013269"/>
    </source>
</evidence>
<dbReference type="PANTHER" id="PTHR10192">
    <property type="entry name" value="MOLYBDOPTERIN BIOSYNTHESIS PROTEIN"/>
    <property type="match status" value="1"/>
</dbReference>
<dbReference type="Pfam" id="PF03454">
    <property type="entry name" value="MoeA_C"/>
    <property type="match status" value="1"/>
</dbReference>
<dbReference type="GO" id="GO:0046872">
    <property type="term" value="F:metal ion binding"/>
    <property type="evidence" value="ECO:0007669"/>
    <property type="project" value="UniProtKB-UniRule"/>
</dbReference>
<dbReference type="RefSeq" id="WP_046497266.1">
    <property type="nucleotide sequence ID" value="NZ_CGIH01000027.1"/>
</dbReference>
<dbReference type="PROSITE" id="PS01079">
    <property type="entry name" value="MOCF_BIOSYNTHESIS_2"/>
    <property type="match status" value="1"/>
</dbReference>
<comment type="catalytic activity">
    <reaction evidence="9">
        <text>adenylyl-molybdopterin + molybdate = Mo-molybdopterin + AMP + H(+)</text>
        <dbReference type="Rhea" id="RHEA:35047"/>
        <dbReference type="ChEBI" id="CHEBI:15378"/>
        <dbReference type="ChEBI" id="CHEBI:36264"/>
        <dbReference type="ChEBI" id="CHEBI:62727"/>
        <dbReference type="ChEBI" id="CHEBI:71302"/>
        <dbReference type="ChEBI" id="CHEBI:456215"/>
        <dbReference type="EC" id="2.10.1.1"/>
    </reaction>
</comment>
<dbReference type="EC" id="2.10.1.1" evidence="5 10"/>
<feature type="domain" description="MoaB/Mog" evidence="11">
    <location>
        <begin position="176"/>
        <end position="314"/>
    </location>
</feature>
<dbReference type="Pfam" id="PF00994">
    <property type="entry name" value="MoCF_biosynth"/>
    <property type="match status" value="1"/>
</dbReference>
<dbReference type="GO" id="GO:0006777">
    <property type="term" value="P:Mo-molybdopterin cofactor biosynthetic process"/>
    <property type="evidence" value="ECO:0007669"/>
    <property type="project" value="UniProtKB-UniRule"/>
</dbReference>
<comment type="function">
    <text evidence="1 10">Catalyzes the insertion of molybdate into adenylated molybdopterin with the concomitant release of AMP.</text>
</comment>
<evidence type="ECO:0000313" key="12">
    <source>
        <dbReference type="EMBL" id="CFX61384.1"/>
    </source>
</evidence>
<evidence type="ECO:0000256" key="3">
    <source>
        <dbReference type="ARBA" id="ARBA00005046"/>
    </source>
</evidence>
<reference evidence="12 13" key="1">
    <citation type="submission" date="2015-03" db="EMBL/GenBank/DDBJ databases">
        <authorList>
            <person name="Murphy D."/>
        </authorList>
    </citation>
    <scope>NUCLEOTIDE SEQUENCE [LARGE SCALE GENOMIC DNA]</scope>
    <source>
        <strain evidence="12 13">OL-4</strain>
    </source>
</reference>
<keyword evidence="13" id="KW-1185">Reference proteome</keyword>
<protein>
    <recommendedName>
        <fullName evidence="6 10">Molybdopterin molybdenumtransferase</fullName>
        <ecNumber evidence="5 10">2.10.1.1</ecNumber>
    </recommendedName>
</protein>
<evidence type="ECO:0000313" key="13">
    <source>
        <dbReference type="Proteomes" id="UP000045545"/>
    </source>
</evidence>
<evidence type="ECO:0000256" key="9">
    <source>
        <dbReference type="ARBA" id="ARBA00047317"/>
    </source>
</evidence>
<dbReference type="Pfam" id="PF03453">
    <property type="entry name" value="MoeA_N"/>
    <property type="match status" value="1"/>
</dbReference>
<comment type="function">
    <text evidence="2">May be involved in the biosynthesis of molybdopterin.</text>
</comment>
<dbReference type="AlphaFoldDB" id="A0A0E4GDT0"/>
<dbReference type="PANTHER" id="PTHR10192:SF16">
    <property type="entry name" value="MOLYBDOPTERIN MOLYBDENUMTRANSFERASE"/>
    <property type="match status" value="1"/>
</dbReference>
<accession>A0A0E4GDT0</accession>
<dbReference type="InterPro" id="IPR036135">
    <property type="entry name" value="MoeA_linker/N_sf"/>
</dbReference>
<dbReference type="SMART" id="SM00852">
    <property type="entry name" value="MoCF_biosynth"/>
    <property type="match status" value="1"/>
</dbReference>